<accession>A0ABD1RFV1</accession>
<sequence length="142" mass="16141">MKPSLAKKLPVYARKIFPIFTSKHSKPVVLFSPLLLSSKGILNSLKYRFFTSDNGFPTYASYESNSSKDDPTNAHDVSNKELKEQIDRFFKGDDEAIPSIFEAILKRKLEGTAGDESDNEFMKELQNQPKHDDVSDKEFDSD</sequence>
<organism evidence="3 4">
    <name type="scientific">Abeliophyllum distichum</name>
    <dbReference type="NCBI Taxonomy" id="126358"/>
    <lineage>
        <taxon>Eukaryota</taxon>
        <taxon>Viridiplantae</taxon>
        <taxon>Streptophyta</taxon>
        <taxon>Embryophyta</taxon>
        <taxon>Tracheophyta</taxon>
        <taxon>Spermatophyta</taxon>
        <taxon>Magnoliopsida</taxon>
        <taxon>eudicotyledons</taxon>
        <taxon>Gunneridae</taxon>
        <taxon>Pentapetalae</taxon>
        <taxon>asterids</taxon>
        <taxon>lamiids</taxon>
        <taxon>Lamiales</taxon>
        <taxon>Oleaceae</taxon>
        <taxon>Forsythieae</taxon>
        <taxon>Abeliophyllum</taxon>
    </lineage>
</organism>
<comment type="caution">
    <text evidence="3">The sequence shown here is derived from an EMBL/GenBank/DDBJ whole genome shotgun (WGS) entry which is preliminary data.</text>
</comment>
<feature type="compositionally biased region" description="Basic and acidic residues" evidence="1">
    <location>
        <begin position="129"/>
        <end position="142"/>
    </location>
</feature>
<dbReference type="EMBL" id="JBFOLK010000009">
    <property type="protein sequence ID" value="KAL2486929.1"/>
    <property type="molecule type" value="Genomic_DNA"/>
</dbReference>
<keyword evidence="4" id="KW-1185">Reference proteome</keyword>
<dbReference type="GO" id="GO:0005840">
    <property type="term" value="C:ribosome"/>
    <property type="evidence" value="ECO:0007669"/>
    <property type="project" value="UniProtKB-KW"/>
</dbReference>
<keyword evidence="3" id="KW-0687">Ribonucleoprotein</keyword>
<feature type="region of interest" description="Disordered" evidence="1">
    <location>
        <begin position="115"/>
        <end position="142"/>
    </location>
</feature>
<proteinExistence type="predicted"/>
<reference evidence="3" key="1">
    <citation type="submission" date="2024-07" db="EMBL/GenBank/DDBJ databases">
        <title>Two chromosome-level genome assemblies of Korean endemic species Abeliophyllum distichum and Forsythia ovata (Oleaceae).</title>
        <authorList>
            <person name="Mun J.H."/>
        </authorList>
    </citation>
    <scope>NUCLEOTIDE SEQUENCE</scope>
    <source>
        <strain evidence="3">KNKB198505000391</strain>
        <tissue evidence="3">Leaf</tissue>
    </source>
</reference>
<reference evidence="4" key="2">
    <citation type="submission" date="2024-07" db="EMBL/GenBank/DDBJ databases">
        <title>Two chromosome-level genome assemblies of Korean endemic species Abeliophyllum distichum and Forsythia ovata (Oleaceae).</title>
        <authorList>
            <person name="Jang H."/>
        </authorList>
    </citation>
    <scope>NUCLEOTIDE SEQUENCE [LARGE SCALE GENOMIC DNA]</scope>
</reference>
<protein>
    <submittedName>
        <fullName evidence="3">Ribosomal protein S24/S35</fullName>
    </submittedName>
</protein>
<keyword evidence="3" id="KW-0689">Ribosomal protein</keyword>
<dbReference type="AlphaFoldDB" id="A0ABD1RFV1"/>
<evidence type="ECO:0000313" key="4">
    <source>
        <dbReference type="Proteomes" id="UP001604336"/>
    </source>
</evidence>
<evidence type="ECO:0000313" key="3">
    <source>
        <dbReference type="EMBL" id="KAL2486929.1"/>
    </source>
</evidence>
<gene>
    <name evidence="3" type="ORF">Adt_31685</name>
    <name evidence="2" type="ORF">Adt_45130</name>
</gene>
<dbReference type="Proteomes" id="UP001604336">
    <property type="component" value="Unassembled WGS sequence"/>
</dbReference>
<dbReference type="EMBL" id="JBFOLK010000014">
    <property type="protein sequence ID" value="KAL2461710.1"/>
    <property type="molecule type" value="Genomic_DNA"/>
</dbReference>
<evidence type="ECO:0000256" key="1">
    <source>
        <dbReference type="SAM" id="MobiDB-lite"/>
    </source>
</evidence>
<evidence type="ECO:0000313" key="2">
    <source>
        <dbReference type="EMBL" id="KAL2461710.1"/>
    </source>
</evidence>
<name>A0ABD1RFV1_9LAMI</name>